<dbReference type="InterPro" id="IPR003958">
    <property type="entry name" value="CBFA_NFYB_domain"/>
</dbReference>
<dbReference type="PANTHER" id="PTHR10252">
    <property type="entry name" value="HISTONE-LIKE TRANSCRIPTION FACTOR CCAAT-RELATED"/>
    <property type="match status" value="1"/>
</dbReference>
<organism evidence="5 6">
    <name type="scientific">Vanrija pseudolonga</name>
    <dbReference type="NCBI Taxonomy" id="143232"/>
    <lineage>
        <taxon>Eukaryota</taxon>
        <taxon>Fungi</taxon>
        <taxon>Dikarya</taxon>
        <taxon>Basidiomycota</taxon>
        <taxon>Agaricomycotina</taxon>
        <taxon>Tremellomycetes</taxon>
        <taxon>Trichosporonales</taxon>
        <taxon>Trichosporonaceae</taxon>
        <taxon>Vanrija</taxon>
    </lineage>
</organism>
<reference evidence="5" key="1">
    <citation type="submission" date="2023-10" db="EMBL/GenBank/DDBJ databases">
        <authorList>
            <person name="Noh H."/>
        </authorList>
    </citation>
    <scope>NUCLEOTIDE SEQUENCE</scope>
    <source>
        <strain evidence="5">DUCC4014</strain>
    </source>
</reference>
<keyword evidence="6" id="KW-1185">Reference proteome</keyword>
<evidence type="ECO:0000313" key="5">
    <source>
        <dbReference type="EMBL" id="WOO81510.1"/>
    </source>
</evidence>
<evidence type="ECO:0000259" key="4">
    <source>
        <dbReference type="Pfam" id="PF00808"/>
    </source>
</evidence>
<feature type="compositionally biased region" description="Polar residues" evidence="3">
    <location>
        <begin position="264"/>
        <end position="298"/>
    </location>
</feature>
<feature type="domain" description="Transcription factor CBF/NF-Y/archaeal histone" evidence="4">
    <location>
        <begin position="65"/>
        <end position="128"/>
    </location>
</feature>
<dbReference type="SUPFAM" id="SSF47113">
    <property type="entry name" value="Histone-fold"/>
    <property type="match status" value="1"/>
</dbReference>
<dbReference type="GeneID" id="87808264"/>
<dbReference type="GO" id="GO:0046982">
    <property type="term" value="F:protein heterodimerization activity"/>
    <property type="evidence" value="ECO:0007669"/>
    <property type="project" value="InterPro"/>
</dbReference>
<proteinExistence type="predicted"/>
<sequence>MQAEYEDDGNHQYAETSSAAHAPAGEAEHSAGEEDDGEGGERPQKKKRIIKSRQSLAEKKIGTTLFPISRIKRIIKADKELDMMSAEATFLVAVATEYFIKHFMEEGYMKARLEKRRIVNYKDMANVVERSEEFEFLKDVIPLPITMSEALELRKKKLAQADESESSSSEEDEPPRAGPSKARRQSEHERTSDAGSGSGAERNGVTVAGHGDLPPLALSTNPLFPNAIVKRPSNTHARAAVPQPPKQVAAPPPPPTPRVHTGKNAPSTPHSLTTRGSARRSLNQQAPEQADPSPSSNRRGAEPIEVDDE</sequence>
<dbReference type="Gene3D" id="1.10.20.10">
    <property type="entry name" value="Histone, subunit A"/>
    <property type="match status" value="1"/>
</dbReference>
<dbReference type="AlphaFoldDB" id="A0AAF1BKW8"/>
<name>A0AAF1BKW8_9TREE</name>
<feature type="compositionally biased region" description="Pro residues" evidence="3">
    <location>
        <begin position="242"/>
        <end position="257"/>
    </location>
</feature>
<evidence type="ECO:0000256" key="2">
    <source>
        <dbReference type="ARBA" id="ARBA00023242"/>
    </source>
</evidence>
<dbReference type="GO" id="GO:0006261">
    <property type="term" value="P:DNA-templated DNA replication"/>
    <property type="evidence" value="ECO:0007669"/>
    <property type="project" value="TreeGrafter"/>
</dbReference>
<keyword evidence="2" id="KW-0539">Nucleus</keyword>
<dbReference type="InterPro" id="IPR009072">
    <property type="entry name" value="Histone-fold"/>
</dbReference>
<dbReference type="RefSeq" id="XP_062627542.1">
    <property type="nucleotide sequence ID" value="XM_062771558.1"/>
</dbReference>
<comment type="subcellular location">
    <subcellularLocation>
        <location evidence="1">Nucleus</location>
    </subcellularLocation>
</comment>
<dbReference type="InterPro" id="IPR050568">
    <property type="entry name" value="Transcr_DNA_Rep_Reg"/>
</dbReference>
<feature type="compositionally biased region" description="Acidic residues" evidence="3">
    <location>
        <begin position="162"/>
        <end position="173"/>
    </location>
</feature>
<gene>
    <name evidence="5" type="primary">SPCC16C4.22</name>
    <name evidence="5" type="ORF">LOC62_03G005033</name>
</gene>
<dbReference type="EMBL" id="CP086716">
    <property type="protein sequence ID" value="WOO81510.1"/>
    <property type="molecule type" value="Genomic_DNA"/>
</dbReference>
<dbReference type="FunFam" id="1.10.20.10:FF:000137">
    <property type="entry name" value="DNA polymerase epsilon p12 subunit"/>
    <property type="match status" value="1"/>
</dbReference>
<feature type="region of interest" description="Disordered" evidence="3">
    <location>
        <begin position="157"/>
        <end position="213"/>
    </location>
</feature>
<dbReference type="PANTHER" id="PTHR10252:SF54">
    <property type="entry name" value="CHROMATIN ACCESSIBILITY COMPLEX PROTEIN 1"/>
    <property type="match status" value="1"/>
</dbReference>
<dbReference type="Pfam" id="PF00808">
    <property type="entry name" value="CBFD_NFYB_HMF"/>
    <property type="match status" value="1"/>
</dbReference>
<protein>
    <submittedName>
        <fullName evidence="5">Transcription factor</fullName>
    </submittedName>
</protein>
<dbReference type="GO" id="GO:0008623">
    <property type="term" value="C:CHRAC"/>
    <property type="evidence" value="ECO:0007669"/>
    <property type="project" value="TreeGrafter"/>
</dbReference>
<dbReference type="CDD" id="cd23645">
    <property type="entry name" value="HFD_Dpb3-like"/>
    <property type="match status" value="1"/>
</dbReference>
<dbReference type="Proteomes" id="UP000827549">
    <property type="component" value="Chromosome 3"/>
</dbReference>
<feature type="region of interest" description="Disordered" evidence="3">
    <location>
        <begin position="1"/>
        <end position="49"/>
    </location>
</feature>
<evidence type="ECO:0000313" key="6">
    <source>
        <dbReference type="Proteomes" id="UP000827549"/>
    </source>
</evidence>
<feature type="region of interest" description="Disordered" evidence="3">
    <location>
        <begin position="235"/>
        <end position="309"/>
    </location>
</feature>
<evidence type="ECO:0000256" key="3">
    <source>
        <dbReference type="SAM" id="MobiDB-lite"/>
    </source>
</evidence>
<evidence type="ECO:0000256" key="1">
    <source>
        <dbReference type="ARBA" id="ARBA00004123"/>
    </source>
</evidence>
<accession>A0AAF1BKW8</accession>